<sequence>MLADLQRQQQQNQSMNMDDLLKNLYSTSSDQFTEGTTSAARVGGDKTVDEVWKELVTGTAGTNADNRSKLEEISGDNGNNTAEEMILEDFLTRAGAVREEDVRLDGGGALVPVAGGYGINGGGVGGQFGMEVENHWRIVLGGGVSAVPVPVSVVGGGGDGGGKGKKKVLDKATQQKQRRMIKNRESAARSRERKQEVHKMTRPKISASYKVTSAPPNSSTKRKSRSDVWDHFIKERDQKGRDRAKCTRCGKSFSGRGIDGTTHLRNHWDSSKCKRSQKETGGLENPTVSNGNFVFNEKRSGLDLVRMIIKDGYPLNMVEHENFKILLKNLQPAFKLPSQDTLKDMILCFYREEKEKLRKQFDKVLSFSLILKFWTDCGKKSKYCSFTLQFIEDGPKLMKKNIAIKKVDYNYTGETLFEIVKGVLLEWNIDKKLATITVESSPANDQMVKDLKTWLDKHGNCHLFRKKIFYIPCITHAINCAVEHGLDEIDYILHEIRKGIKYMSETTNGKQKFEEEVKKLNLGGKDITSKGVPERWDSTFFMLQIALELGQGKASVDLQSSDCVFPVKLSVEEWEKAKVVHKCLTVFYDAICSFFESKCLSTNVYFRKHCEISISLNQWSTSVYEIVQEMADIMDDYLSDFSNVYELVAVLDPRTKWSFVKYSREKRNGPSLDLWTGQSLDDWTGQSLDDWTGLHDLGGVFNLYAEHLRSQRSSSSSINNDNSHSSDGDHPFNILDDWKRNRTELQKYLDEPLQPDEELDILGWWHTKSQDFPTLWTMARDILAIPMSTSTSNSAFYIETMTLDPIFNDLDPDIIEALFCGKDWLDNPIRITPNKDNDISKKKNKVNDHSTANPEPRLEISGSTSGLEPPPIGDTSHVWSGTSAPQEKHDPSNADTELMLANGSATSCPKPLPLPLPLPTKEFGLVDEEIMINVIKPYTEMEKIICNYIFNKDLDRREVLFQMKNEQGDREAFYTLSPNHWISSQIINLVVCKMTKEKRSSKINAWYLPTHFSQRMIVEDGNPTLEWFEKTYWGDDKYMSRLIDCEQIYIPMNDNNNHWYLCVIDLMSKRCIDIFDSLPITTRQGIRTKNVETVVTGLNKLLTYLEKDNYTDSITKFPLKSPISNPIQNNGYDCGMYVIEHMYTHIVNNNLYFLEEWSERFRYKLASNLVLSIENEKRSEIKENARNIPPHDYFWLLK</sequence>
<keyword evidence="9" id="KW-0805">Transcription regulation</keyword>
<evidence type="ECO:0000256" key="8">
    <source>
        <dbReference type="ARBA" id="ARBA00022833"/>
    </source>
</evidence>
<evidence type="ECO:0000256" key="11">
    <source>
        <dbReference type="ARBA" id="ARBA00023163"/>
    </source>
</evidence>
<dbReference type="SUPFAM" id="SSF140996">
    <property type="entry name" value="Hermes dimerisation domain"/>
    <property type="match status" value="1"/>
</dbReference>
<organism evidence="17 18">
    <name type="scientific">Castanea mollissima</name>
    <name type="common">Chinese chestnut</name>
    <dbReference type="NCBI Taxonomy" id="60419"/>
    <lineage>
        <taxon>Eukaryota</taxon>
        <taxon>Viridiplantae</taxon>
        <taxon>Streptophyta</taxon>
        <taxon>Embryophyta</taxon>
        <taxon>Tracheophyta</taxon>
        <taxon>Spermatophyta</taxon>
        <taxon>Magnoliopsida</taxon>
        <taxon>eudicotyledons</taxon>
        <taxon>Gunneridae</taxon>
        <taxon>Pentapetalae</taxon>
        <taxon>rosids</taxon>
        <taxon>fabids</taxon>
        <taxon>Fagales</taxon>
        <taxon>Fagaceae</taxon>
        <taxon>Castanea</taxon>
    </lineage>
</organism>
<evidence type="ECO:0000259" key="16">
    <source>
        <dbReference type="PROSITE" id="PS50808"/>
    </source>
</evidence>
<dbReference type="GO" id="GO:0046983">
    <property type="term" value="F:protein dimerization activity"/>
    <property type="evidence" value="ECO:0007669"/>
    <property type="project" value="InterPro"/>
</dbReference>
<keyword evidence="10" id="KW-0238">DNA-binding</keyword>
<evidence type="ECO:0000256" key="9">
    <source>
        <dbReference type="ARBA" id="ARBA00023015"/>
    </source>
</evidence>
<evidence type="ECO:0000256" key="4">
    <source>
        <dbReference type="ARBA" id="ARBA00022670"/>
    </source>
</evidence>
<dbReference type="PANTHER" id="PTHR46481">
    <property type="entry name" value="ZINC FINGER BED DOMAIN-CONTAINING PROTEIN 4"/>
    <property type="match status" value="1"/>
</dbReference>
<feature type="compositionally biased region" description="Basic and acidic residues" evidence="14">
    <location>
        <begin position="833"/>
        <end position="848"/>
    </location>
</feature>
<keyword evidence="18" id="KW-1185">Reference proteome</keyword>
<comment type="caution">
    <text evidence="17">The sequence shown here is derived from an EMBL/GenBank/DDBJ whole genome shotgun (WGS) entry which is preliminary data.</text>
</comment>
<dbReference type="SUPFAM" id="SSF54001">
    <property type="entry name" value="Cysteine proteinases"/>
    <property type="match status" value="1"/>
</dbReference>
<gene>
    <name evidence="17" type="ORF">CMV_010275</name>
</gene>
<protein>
    <recommendedName>
        <fullName evidence="19">Transposase</fullName>
    </recommendedName>
</protein>
<name>A0A8J4RCX3_9ROSI</name>
<dbReference type="Pfam" id="PF14372">
    <property type="entry name" value="hAT-like_RNase-H"/>
    <property type="match status" value="1"/>
</dbReference>
<feature type="domain" description="Ubiquitin-like protease family profile" evidence="15">
    <location>
        <begin position="966"/>
        <end position="1145"/>
    </location>
</feature>
<dbReference type="OrthoDB" id="2438421at2759"/>
<dbReference type="PROSITE" id="PS00036">
    <property type="entry name" value="BZIP_BASIC"/>
    <property type="match status" value="1"/>
</dbReference>
<dbReference type="Gene3D" id="1.20.5.170">
    <property type="match status" value="1"/>
</dbReference>
<evidence type="ECO:0008006" key="19">
    <source>
        <dbReference type="Google" id="ProtNLM"/>
    </source>
</evidence>
<accession>A0A8J4RCX3</accession>
<dbReference type="InterPro" id="IPR038765">
    <property type="entry name" value="Papain-like_cys_pep_sf"/>
</dbReference>
<evidence type="ECO:0000256" key="3">
    <source>
        <dbReference type="ARBA" id="ARBA00011738"/>
    </source>
</evidence>
<comment type="subcellular location">
    <subcellularLocation>
        <location evidence="1">Nucleus</location>
    </subcellularLocation>
</comment>
<evidence type="ECO:0000256" key="2">
    <source>
        <dbReference type="ARBA" id="ARBA00005234"/>
    </source>
</evidence>
<evidence type="ECO:0000313" key="18">
    <source>
        <dbReference type="Proteomes" id="UP000737018"/>
    </source>
</evidence>
<dbReference type="PANTHER" id="PTHR46481:SF11">
    <property type="entry name" value="ZINC FINGER BED DOMAIN-CONTAINING PROTEIN RICESLEEPER 2-LIKE"/>
    <property type="match status" value="1"/>
</dbReference>
<dbReference type="Gene3D" id="3.40.395.10">
    <property type="entry name" value="Adenoviral Proteinase, Chain A"/>
    <property type="match status" value="1"/>
</dbReference>
<dbReference type="GO" id="GO:0003677">
    <property type="term" value="F:DNA binding"/>
    <property type="evidence" value="ECO:0007669"/>
    <property type="project" value="UniProtKB-KW"/>
</dbReference>
<dbReference type="InterPro" id="IPR003653">
    <property type="entry name" value="Peptidase_C48_C"/>
</dbReference>
<keyword evidence="4" id="KW-0645">Protease</keyword>
<dbReference type="InterPro" id="IPR012337">
    <property type="entry name" value="RNaseH-like_sf"/>
</dbReference>
<dbReference type="InterPro" id="IPR025525">
    <property type="entry name" value="hAT-like_transposase_RNase-H"/>
</dbReference>
<evidence type="ECO:0000256" key="7">
    <source>
        <dbReference type="ARBA" id="ARBA00022801"/>
    </source>
</evidence>
<evidence type="ECO:0000313" key="17">
    <source>
        <dbReference type="EMBL" id="KAF3965544.1"/>
    </source>
</evidence>
<proteinExistence type="inferred from homology"/>
<feature type="region of interest" description="Disordered" evidence="14">
    <location>
        <begin position="182"/>
        <end position="203"/>
    </location>
</feature>
<comment type="similarity">
    <text evidence="2">Belongs to the peptidase C48 family.</text>
</comment>
<dbReference type="InterPro" id="IPR003656">
    <property type="entry name" value="Znf_BED"/>
</dbReference>
<evidence type="ECO:0000256" key="12">
    <source>
        <dbReference type="ARBA" id="ARBA00023242"/>
    </source>
</evidence>
<keyword evidence="7" id="KW-0378">Hydrolase</keyword>
<dbReference type="SUPFAM" id="SSF57667">
    <property type="entry name" value="beta-beta-alpha zinc fingers"/>
    <property type="match status" value="1"/>
</dbReference>
<evidence type="ECO:0000256" key="13">
    <source>
        <dbReference type="PROSITE-ProRule" id="PRU00027"/>
    </source>
</evidence>
<evidence type="ECO:0000256" key="14">
    <source>
        <dbReference type="SAM" id="MobiDB-lite"/>
    </source>
</evidence>
<dbReference type="InterPro" id="IPR004827">
    <property type="entry name" value="bZIP"/>
</dbReference>
<evidence type="ECO:0000259" key="15">
    <source>
        <dbReference type="PROSITE" id="PS50600"/>
    </source>
</evidence>
<keyword evidence="8" id="KW-0862">Zinc</keyword>
<dbReference type="InterPro" id="IPR008906">
    <property type="entry name" value="HATC_C_dom"/>
</dbReference>
<feature type="region of interest" description="Disordered" evidence="14">
    <location>
        <begin position="831"/>
        <end position="894"/>
    </location>
</feature>
<feature type="domain" description="BED-type" evidence="16">
    <location>
        <begin position="223"/>
        <end position="280"/>
    </location>
</feature>
<dbReference type="GO" id="GO:0006508">
    <property type="term" value="P:proteolysis"/>
    <property type="evidence" value="ECO:0007669"/>
    <property type="project" value="UniProtKB-KW"/>
</dbReference>
<dbReference type="PROSITE" id="PS50600">
    <property type="entry name" value="ULP_PROTEASE"/>
    <property type="match status" value="1"/>
</dbReference>
<dbReference type="AlphaFoldDB" id="A0A8J4RCX3"/>
<feature type="compositionally biased region" description="Basic and acidic residues" evidence="14">
    <location>
        <begin position="182"/>
        <end position="199"/>
    </location>
</feature>
<dbReference type="GO" id="GO:0003700">
    <property type="term" value="F:DNA-binding transcription factor activity"/>
    <property type="evidence" value="ECO:0007669"/>
    <property type="project" value="InterPro"/>
</dbReference>
<dbReference type="GO" id="GO:0008234">
    <property type="term" value="F:cysteine-type peptidase activity"/>
    <property type="evidence" value="ECO:0007669"/>
    <property type="project" value="InterPro"/>
</dbReference>
<evidence type="ECO:0000256" key="10">
    <source>
        <dbReference type="ARBA" id="ARBA00023125"/>
    </source>
</evidence>
<keyword evidence="11" id="KW-0804">Transcription</keyword>
<keyword evidence="12" id="KW-0539">Nucleus</keyword>
<dbReference type="InterPro" id="IPR052035">
    <property type="entry name" value="ZnF_BED_domain_contain"/>
</dbReference>
<dbReference type="SMART" id="SM00614">
    <property type="entry name" value="ZnF_BED"/>
    <property type="match status" value="1"/>
</dbReference>
<dbReference type="InterPro" id="IPR036236">
    <property type="entry name" value="Znf_C2H2_sf"/>
</dbReference>
<dbReference type="PROSITE" id="PS50808">
    <property type="entry name" value="ZF_BED"/>
    <property type="match status" value="1"/>
</dbReference>
<dbReference type="GO" id="GO:0005634">
    <property type="term" value="C:nucleus"/>
    <property type="evidence" value="ECO:0007669"/>
    <property type="project" value="UniProtKB-SubCell"/>
</dbReference>
<keyword evidence="6 13" id="KW-0863">Zinc-finger</keyword>
<evidence type="ECO:0000256" key="1">
    <source>
        <dbReference type="ARBA" id="ARBA00004123"/>
    </source>
</evidence>
<dbReference type="Proteomes" id="UP000737018">
    <property type="component" value="Unassembled WGS sequence"/>
</dbReference>
<comment type="subunit">
    <text evidence="3">Homodimer.</text>
</comment>
<evidence type="ECO:0000256" key="6">
    <source>
        <dbReference type="ARBA" id="ARBA00022771"/>
    </source>
</evidence>
<dbReference type="Pfam" id="PF05699">
    <property type="entry name" value="Dimer_Tnp_hAT"/>
    <property type="match status" value="1"/>
</dbReference>
<evidence type="ECO:0000256" key="5">
    <source>
        <dbReference type="ARBA" id="ARBA00022723"/>
    </source>
</evidence>
<dbReference type="Pfam" id="PF02902">
    <property type="entry name" value="Peptidase_C48"/>
    <property type="match status" value="1"/>
</dbReference>
<keyword evidence="5" id="KW-0479">Metal-binding</keyword>
<dbReference type="GO" id="GO:0008270">
    <property type="term" value="F:zinc ion binding"/>
    <property type="evidence" value="ECO:0007669"/>
    <property type="project" value="UniProtKB-KW"/>
</dbReference>
<reference evidence="17" key="1">
    <citation type="submission" date="2020-03" db="EMBL/GenBank/DDBJ databases">
        <title>Castanea mollissima Vanexum genome sequencing.</title>
        <authorList>
            <person name="Staton M."/>
        </authorList>
    </citation>
    <scope>NUCLEOTIDE SEQUENCE</scope>
    <source>
        <tissue evidence="17">Leaf</tissue>
    </source>
</reference>
<dbReference type="SUPFAM" id="SSF53098">
    <property type="entry name" value="Ribonuclease H-like"/>
    <property type="match status" value="1"/>
</dbReference>
<dbReference type="EMBL" id="JRKL02001174">
    <property type="protein sequence ID" value="KAF3965544.1"/>
    <property type="molecule type" value="Genomic_DNA"/>
</dbReference>